<protein>
    <submittedName>
        <fullName evidence="1">Uncharacterized protein</fullName>
    </submittedName>
</protein>
<organism evidence="1 2">
    <name type="scientific">Mycolicibacterium austroafricanum</name>
    <name type="common">Mycobacterium austroafricanum</name>
    <dbReference type="NCBI Taxonomy" id="39687"/>
    <lineage>
        <taxon>Bacteria</taxon>
        <taxon>Bacillati</taxon>
        <taxon>Actinomycetota</taxon>
        <taxon>Actinomycetes</taxon>
        <taxon>Mycobacteriales</taxon>
        <taxon>Mycobacteriaceae</taxon>
        <taxon>Mycolicibacterium</taxon>
    </lineage>
</organism>
<name>A0ABT8HL54_MYCAO</name>
<reference evidence="1" key="1">
    <citation type="submission" date="2023-07" db="EMBL/GenBank/DDBJ databases">
        <title>Degradation of tert-butanol by M. austroafricanum TBA100.</title>
        <authorList>
            <person name="Helbich S."/>
            <person name="Vainshtein Y."/>
        </authorList>
    </citation>
    <scope>NUCLEOTIDE SEQUENCE</scope>
    <source>
        <strain evidence="1">TBA100</strain>
    </source>
</reference>
<gene>
    <name evidence="1" type="ORF">QYF68_27170</name>
</gene>
<evidence type="ECO:0000313" key="1">
    <source>
        <dbReference type="EMBL" id="MDN4521474.1"/>
    </source>
</evidence>
<accession>A0ABT8HL54</accession>
<keyword evidence="2" id="KW-1185">Reference proteome</keyword>
<dbReference type="EMBL" id="JAUHTC010000091">
    <property type="protein sequence ID" value="MDN4521474.1"/>
    <property type="molecule type" value="Genomic_DNA"/>
</dbReference>
<dbReference type="Proteomes" id="UP001172687">
    <property type="component" value="Unassembled WGS sequence"/>
</dbReference>
<sequence>MGELRDMYPQQFGVLGESRAQALEFAIANNVLEGWEPNEDD</sequence>
<evidence type="ECO:0000313" key="2">
    <source>
        <dbReference type="Proteomes" id="UP001172687"/>
    </source>
</evidence>
<proteinExistence type="predicted"/>
<comment type="caution">
    <text evidence="1">The sequence shown here is derived from an EMBL/GenBank/DDBJ whole genome shotgun (WGS) entry which is preliminary data.</text>
</comment>
<dbReference type="RefSeq" id="WP_277884022.1">
    <property type="nucleotide sequence ID" value="NZ_JAUHTC010000091.1"/>
</dbReference>